<organism evidence="8 9">
    <name type="scientific">Candidatus Wallbacteria bacterium HGW-Wallbacteria-1</name>
    <dbReference type="NCBI Taxonomy" id="2013854"/>
    <lineage>
        <taxon>Bacteria</taxon>
        <taxon>Candidatus Walliibacteriota</taxon>
    </lineage>
</organism>
<dbReference type="InterPro" id="IPR002078">
    <property type="entry name" value="Sigma_54_int"/>
</dbReference>
<dbReference type="AlphaFoldDB" id="A0A2N1PNA3"/>
<evidence type="ECO:0000256" key="1">
    <source>
        <dbReference type="ARBA" id="ARBA00022741"/>
    </source>
</evidence>
<dbReference type="InterPro" id="IPR025662">
    <property type="entry name" value="Sigma_54_int_dom_ATP-bd_1"/>
</dbReference>
<evidence type="ECO:0000259" key="6">
    <source>
        <dbReference type="PROSITE" id="PS50045"/>
    </source>
</evidence>
<dbReference type="FunFam" id="3.40.50.300:FF:000006">
    <property type="entry name" value="DNA-binding transcriptional regulator NtrC"/>
    <property type="match status" value="1"/>
</dbReference>
<dbReference type="GO" id="GO:0000160">
    <property type="term" value="P:phosphorelay signal transduction system"/>
    <property type="evidence" value="ECO:0007669"/>
    <property type="project" value="InterPro"/>
</dbReference>
<dbReference type="Gene3D" id="3.40.50.300">
    <property type="entry name" value="P-loop containing nucleotide triphosphate hydrolases"/>
    <property type="match status" value="1"/>
</dbReference>
<dbReference type="InterPro" id="IPR011006">
    <property type="entry name" value="CheY-like_superfamily"/>
</dbReference>
<evidence type="ECO:0000256" key="2">
    <source>
        <dbReference type="ARBA" id="ARBA00022840"/>
    </source>
</evidence>
<gene>
    <name evidence="8" type="ORF">CVV64_12380</name>
</gene>
<dbReference type="EMBL" id="PGXC01000011">
    <property type="protein sequence ID" value="PKK89815.1"/>
    <property type="molecule type" value="Genomic_DNA"/>
</dbReference>
<dbReference type="Pfam" id="PF25601">
    <property type="entry name" value="AAA_lid_14"/>
    <property type="match status" value="1"/>
</dbReference>
<dbReference type="PROSITE" id="PS50110">
    <property type="entry name" value="RESPONSE_REGULATORY"/>
    <property type="match status" value="1"/>
</dbReference>
<dbReference type="CDD" id="cd00009">
    <property type="entry name" value="AAA"/>
    <property type="match status" value="1"/>
</dbReference>
<dbReference type="SMART" id="SM00382">
    <property type="entry name" value="AAA"/>
    <property type="match status" value="1"/>
</dbReference>
<keyword evidence="4" id="KW-0804">Transcription</keyword>
<dbReference type="InterPro" id="IPR002197">
    <property type="entry name" value="HTH_Fis"/>
</dbReference>
<dbReference type="InterPro" id="IPR009057">
    <property type="entry name" value="Homeodomain-like_sf"/>
</dbReference>
<keyword evidence="3" id="KW-0805">Transcription regulation</keyword>
<dbReference type="SUPFAM" id="SSF52540">
    <property type="entry name" value="P-loop containing nucleoside triphosphate hydrolases"/>
    <property type="match status" value="1"/>
</dbReference>
<dbReference type="SMART" id="SM00448">
    <property type="entry name" value="REC"/>
    <property type="match status" value="1"/>
</dbReference>
<dbReference type="InterPro" id="IPR025944">
    <property type="entry name" value="Sigma_54_int_dom_CS"/>
</dbReference>
<dbReference type="InterPro" id="IPR058031">
    <property type="entry name" value="AAA_lid_NorR"/>
</dbReference>
<dbReference type="GO" id="GO:0006355">
    <property type="term" value="P:regulation of DNA-templated transcription"/>
    <property type="evidence" value="ECO:0007669"/>
    <property type="project" value="InterPro"/>
</dbReference>
<dbReference type="Pfam" id="PF02954">
    <property type="entry name" value="HTH_8"/>
    <property type="match status" value="1"/>
</dbReference>
<dbReference type="InterPro" id="IPR027417">
    <property type="entry name" value="P-loop_NTPase"/>
</dbReference>
<dbReference type="PANTHER" id="PTHR32071:SF99">
    <property type="entry name" value="TRANSCRIPTIONAL REGULATORY PROTEIN"/>
    <property type="match status" value="1"/>
</dbReference>
<protein>
    <recommendedName>
        <fullName evidence="10">Sigma-54-dependent Fis family transcriptional regulator</fullName>
    </recommendedName>
</protein>
<sequence length="456" mass="50691">MKNLLIIDDDRALGRSLQLQMQTLGFTVQVRATGEEGLEAIDSHEFDVLFLDLTLPDIPGLQILQRVTDLHPEVPVIVISGRQDMDATINAIKFGAFDYIRKPLDMDSIILVLEKIRFQKIGRTEFEGDNSISARIPDRELVGSTPEMLDLLKQIGSLSRNHVPVLIQGESGTGKELVARALHKAGGQDRPFIAINCSSVVPTLLESELFGHEKGAFTGADRQKTGKLEAAGSGTVFFDEIGDLSLDLQSRLLRVLQENEFERVGGLSAIPFRARSVFATHRDLAEMVSAGTFRQDLYYRIAVARLLIPPLRNRRQDIEAISIYLLQKIAHSQNISISGILPEAMTLLQTHNWPGNVRELENVLTRAAALSYSGTITADNIRFEDAFLSPAGNAPSDEKCDEPFRVRPLSEIERESVLKSLDATEWNISQTARLLEISPTTLRKKISDYQLSHNSK</sequence>
<evidence type="ECO:0008006" key="10">
    <source>
        <dbReference type="Google" id="ProtNLM"/>
    </source>
</evidence>
<feature type="domain" description="Response regulatory" evidence="7">
    <location>
        <begin position="3"/>
        <end position="117"/>
    </location>
</feature>
<dbReference type="InterPro" id="IPR003593">
    <property type="entry name" value="AAA+_ATPase"/>
</dbReference>
<feature type="domain" description="Sigma-54 factor interaction" evidence="6">
    <location>
        <begin position="141"/>
        <end position="369"/>
    </location>
</feature>
<dbReference type="InterPro" id="IPR001789">
    <property type="entry name" value="Sig_transdc_resp-reg_receiver"/>
</dbReference>
<evidence type="ECO:0000313" key="8">
    <source>
        <dbReference type="EMBL" id="PKK89815.1"/>
    </source>
</evidence>
<reference evidence="8 9" key="1">
    <citation type="journal article" date="2017" name="ISME J.">
        <title>Potential for microbial H2 and metal transformations associated with novel bacteria and archaea in deep terrestrial subsurface sediments.</title>
        <authorList>
            <person name="Hernsdorf A.W."/>
            <person name="Amano Y."/>
            <person name="Miyakawa K."/>
            <person name="Ise K."/>
            <person name="Suzuki Y."/>
            <person name="Anantharaman K."/>
            <person name="Probst A."/>
            <person name="Burstein D."/>
            <person name="Thomas B.C."/>
            <person name="Banfield J.F."/>
        </authorList>
    </citation>
    <scope>NUCLEOTIDE SEQUENCE [LARGE SCALE GENOMIC DNA]</scope>
    <source>
        <strain evidence="8">HGW-Wallbacteria-1</strain>
    </source>
</reference>
<keyword evidence="1" id="KW-0547">Nucleotide-binding</keyword>
<dbReference type="PRINTS" id="PR01590">
    <property type="entry name" value="HTHFIS"/>
</dbReference>
<dbReference type="PROSITE" id="PS50045">
    <property type="entry name" value="SIGMA54_INTERACT_4"/>
    <property type="match status" value="1"/>
</dbReference>
<feature type="modified residue" description="4-aspartylphosphate" evidence="5">
    <location>
        <position position="52"/>
    </location>
</feature>
<evidence type="ECO:0000256" key="5">
    <source>
        <dbReference type="PROSITE-ProRule" id="PRU00169"/>
    </source>
</evidence>
<name>A0A2N1PNA3_9BACT</name>
<comment type="caution">
    <text evidence="8">The sequence shown here is derived from an EMBL/GenBank/DDBJ whole genome shotgun (WGS) entry which is preliminary data.</text>
</comment>
<evidence type="ECO:0000256" key="4">
    <source>
        <dbReference type="ARBA" id="ARBA00023163"/>
    </source>
</evidence>
<evidence type="ECO:0000259" key="7">
    <source>
        <dbReference type="PROSITE" id="PS50110"/>
    </source>
</evidence>
<keyword evidence="5" id="KW-0597">Phosphoprotein</keyword>
<dbReference type="Pfam" id="PF00072">
    <property type="entry name" value="Response_reg"/>
    <property type="match status" value="1"/>
</dbReference>
<dbReference type="SUPFAM" id="SSF46689">
    <property type="entry name" value="Homeodomain-like"/>
    <property type="match status" value="1"/>
</dbReference>
<keyword evidence="2" id="KW-0067">ATP-binding</keyword>
<dbReference type="PANTHER" id="PTHR32071">
    <property type="entry name" value="TRANSCRIPTIONAL REGULATORY PROTEIN"/>
    <property type="match status" value="1"/>
</dbReference>
<dbReference type="PROSITE" id="PS00675">
    <property type="entry name" value="SIGMA54_INTERACT_1"/>
    <property type="match status" value="1"/>
</dbReference>
<dbReference type="Gene3D" id="3.40.50.2300">
    <property type="match status" value="1"/>
</dbReference>
<dbReference type="GO" id="GO:0005524">
    <property type="term" value="F:ATP binding"/>
    <property type="evidence" value="ECO:0007669"/>
    <property type="project" value="UniProtKB-KW"/>
</dbReference>
<dbReference type="Proteomes" id="UP000233256">
    <property type="component" value="Unassembled WGS sequence"/>
</dbReference>
<dbReference type="Gene3D" id="1.10.8.60">
    <property type="match status" value="1"/>
</dbReference>
<evidence type="ECO:0000313" key="9">
    <source>
        <dbReference type="Proteomes" id="UP000233256"/>
    </source>
</evidence>
<accession>A0A2N1PNA3</accession>
<dbReference type="Gene3D" id="1.10.10.60">
    <property type="entry name" value="Homeodomain-like"/>
    <property type="match status" value="1"/>
</dbReference>
<dbReference type="GO" id="GO:0043565">
    <property type="term" value="F:sequence-specific DNA binding"/>
    <property type="evidence" value="ECO:0007669"/>
    <property type="project" value="InterPro"/>
</dbReference>
<proteinExistence type="predicted"/>
<dbReference type="PROSITE" id="PS00688">
    <property type="entry name" value="SIGMA54_INTERACT_3"/>
    <property type="match status" value="1"/>
</dbReference>
<dbReference type="Pfam" id="PF00158">
    <property type="entry name" value="Sigma54_activat"/>
    <property type="match status" value="1"/>
</dbReference>
<dbReference type="SUPFAM" id="SSF52172">
    <property type="entry name" value="CheY-like"/>
    <property type="match status" value="1"/>
</dbReference>
<evidence type="ECO:0000256" key="3">
    <source>
        <dbReference type="ARBA" id="ARBA00023015"/>
    </source>
</evidence>